<dbReference type="FunFam" id="3.40.20.10:FF:000007">
    <property type="entry name" value="Twinfilin-1 isoform 1"/>
    <property type="match status" value="1"/>
</dbReference>
<dbReference type="InterPro" id="IPR029006">
    <property type="entry name" value="ADF-H/Gelsolin-like_dom_sf"/>
</dbReference>
<sequence length="446" mass="50199">MTCRRNAGMPPREIAGRRAPSQRPCRRLSEWRARGALSDGLRESTQARHPACTLFHVTSCTAASLHPQVPLHPAGGTEGTSVRRWDFISTRRRARRQLVWREPRETNEELLSFFSSCRNGDVRAFAVTIEDEALSLGTWKPPHKSWEEDYDPVVLPMLKPKQPSYILYRLDSQAHGGYEWVLISWSPDDSPVRQKMLYASTKATLKKEFGAAQIKDEIFGTVQDDVSLDGLHRHRKSASAPVPLTAREEEINEIKKQEVGVDISVDTKHQTMAGISFPLVPNALQAIKNFTTGNLQYVQLKIDMSAEEIKLESTAESLAVSGLSSRVPDSAARYHLYRFDHNYEGDFFHSVLFIYSMPGYACPIKERMLYSSSKNPVIDLLENGLNLVIAKKLEIGEGSELTEEYLLDEIHPKQNLHRPKFAKPKGPANRGAKRLTKAPKDGEGNP</sequence>
<evidence type="ECO:0000256" key="8">
    <source>
        <dbReference type="ARBA" id="ARBA00038532"/>
    </source>
</evidence>
<evidence type="ECO:0000313" key="14">
    <source>
        <dbReference type="Proteomes" id="UP001487740"/>
    </source>
</evidence>
<dbReference type="PANTHER" id="PTHR13759">
    <property type="entry name" value="TWINFILIN"/>
    <property type="match status" value="1"/>
</dbReference>
<feature type="region of interest" description="Disordered" evidence="11">
    <location>
        <begin position="415"/>
        <end position="446"/>
    </location>
</feature>
<comment type="subunit">
    <text evidence="8">Interacts with G-actin; ADP-actin form.</text>
</comment>
<keyword evidence="5" id="KW-0677">Repeat</keyword>
<comment type="similarity">
    <text evidence="3">Belongs to the actin-binding proteins ADF family. Twinfilin subfamily.</text>
</comment>
<dbReference type="InterPro" id="IPR028458">
    <property type="entry name" value="Twinfilin"/>
</dbReference>
<protein>
    <recommendedName>
        <fullName evidence="10">Twinfilin</fullName>
    </recommendedName>
</protein>
<proteinExistence type="inferred from homology"/>
<dbReference type="InterPro" id="IPR002108">
    <property type="entry name" value="ADF-H"/>
</dbReference>
<dbReference type="GO" id="GO:0030016">
    <property type="term" value="C:myofibril"/>
    <property type="evidence" value="ECO:0007669"/>
    <property type="project" value="TreeGrafter"/>
</dbReference>
<gene>
    <name evidence="13" type="ORF">O3P69_010886</name>
</gene>
<evidence type="ECO:0000259" key="12">
    <source>
        <dbReference type="PROSITE" id="PS51263"/>
    </source>
</evidence>
<reference evidence="13 14" key="1">
    <citation type="submission" date="2023-03" db="EMBL/GenBank/DDBJ databases">
        <title>High-quality genome of Scylla paramamosain provides insights in environmental adaptation.</title>
        <authorList>
            <person name="Zhang L."/>
        </authorList>
    </citation>
    <scope>NUCLEOTIDE SEQUENCE [LARGE SCALE GENOMIC DNA]</scope>
    <source>
        <strain evidence="13">LZ_2023a</strain>
        <tissue evidence="13">Muscle</tissue>
    </source>
</reference>
<evidence type="ECO:0000256" key="10">
    <source>
        <dbReference type="ARBA" id="ARBA00069496"/>
    </source>
</evidence>
<evidence type="ECO:0000313" key="13">
    <source>
        <dbReference type="EMBL" id="KAK8386556.1"/>
    </source>
</evidence>
<keyword evidence="14" id="KW-1185">Reference proteome</keyword>
<evidence type="ECO:0000256" key="7">
    <source>
        <dbReference type="ARBA" id="ARBA00023212"/>
    </source>
</evidence>
<evidence type="ECO:0000256" key="11">
    <source>
        <dbReference type="SAM" id="MobiDB-lite"/>
    </source>
</evidence>
<dbReference type="GO" id="GO:0003785">
    <property type="term" value="F:actin monomer binding"/>
    <property type="evidence" value="ECO:0007669"/>
    <property type="project" value="TreeGrafter"/>
</dbReference>
<dbReference type="GO" id="GO:0010976">
    <property type="term" value="P:positive regulation of neuron projection development"/>
    <property type="evidence" value="ECO:0007669"/>
    <property type="project" value="TreeGrafter"/>
</dbReference>
<dbReference type="SMART" id="SM00102">
    <property type="entry name" value="ADF"/>
    <property type="match status" value="2"/>
</dbReference>
<evidence type="ECO:0000256" key="3">
    <source>
        <dbReference type="ARBA" id="ARBA00009557"/>
    </source>
</evidence>
<dbReference type="Proteomes" id="UP001487740">
    <property type="component" value="Unassembled WGS sequence"/>
</dbReference>
<evidence type="ECO:0000256" key="5">
    <source>
        <dbReference type="ARBA" id="ARBA00022737"/>
    </source>
</evidence>
<keyword evidence="7" id="KW-0206">Cytoskeleton</keyword>
<evidence type="ECO:0000256" key="4">
    <source>
        <dbReference type="ARBA" id="ARBA00022490"/>
    </source>
</evidence>
<feature type="domain" description="ADF-H" evidence="12">
    <location>
        <begin position="272"/>
        <end position="411"/>
    </location>
</feature>
<dbReference type="GO" id="GO:0030042">
    <property type="term" value="P:actin filament depolymerization"/>
    <property type="evidence" value="ECO:0007669"/>
    <property type="project" value="TreeGrafter"/>
</dbReference>
<dbReference type="GO" id="GO:0051015">
    <property type="term" value="F:actin filament binding"/>
    <property type="evidence" value="ECO:0007669"/>
    <property type="project" value="TreeGrafter"/>
</dbReference>
<comment type="caution">
    <text evidence="13">The sequence shown here is derived from an EMBL/GenBank/DDBJ whole genome shotgun (WGS) entry which is preliminary data.</text>
</comment>
<feature type="region of interest" description="Disordered" evidence="11">
    <location>
        <begin position="1"/>
        <end position="22"/>
    </location>
</feature>
<comment type="subcellular location">
    <subcellularLocation>
        <location evidence="2">Cytoplasm</location>
        <location evidence="2">Cell cortex</location>
    </subcellularLocation>
    <subcellularLocation>
        <location evidence="1">Cytoplasm</location>
        <location evidence="1">Cytoskeleton</location>
    </subcellularLocation>
</comment>
<keyword evidence="4" id="KW-0963">Cytoplasm</keyword>
<dbReference type="PROSITE" id="PS51263">
    <property type="entry name" value="ADF_H"/>
    <property type="match status" value="2"/>
</dbReference>
<dbReference type="PANTHER" id="PTHR13759:SF1">
    <property type="entry name" value="TWINFILIN"/>
    <property type="match status" value="1"/>
</dbReference>
<dbReference type="CDD" id="cd11285">
    <property type="entry name" value="ADF_Twf-N_like"/>
    <property type="match status" value="1"/>
</dbReference>
<dbReference type="FunFam" id="3.40.20.10:FF:000042">
    <property type="entry name" value="Actin depolymerizing protein"/>
    <property type="match status" value="1"/>
</dbReference>
<dbReference type="AlphaFoldDB" id="A0AAW0TIU7"/>
<evidence type="ECO:0000256" key="9">
    <source>
        <dbReference type="ARBA" id="ARBA00056419"/>
    </source>
</evidence>
<evidence type="ECO:0000256" key="2">
    <source>
        <dbReference type="ARBA" id="ARBA00004544"/>
    </source>
</evidence>
<feature type="domain" description="ADF-H" evidence="12">
    <location>
        <begin position="102"/>
        <end position="236"/>
    </location>
</feature>
<dbReference type="Gene3D" id="3.40.20.10">
    <property type="entry name" value="Severin"/>
    <property type="match status" value="2"/>
</dbReference>
<dbReference type="CDD" id="cd11284">
    <property type="entry name" value="ADF_Twf-C_like"/>
    <property type="match status" value="1"/>
</dbReference>
<dbReference type="Pfam" id="PF00241">
    <property type="entry name" value="Cofilin_ADF"/>
    <property type="match status" value="2"/>
</dbReference>
<dbReference type="EMBL" id="JARAKH010000031">
    <property type="protein sequence ID" value="KAK8386556.1"/>
    <property type="molecule type" value="Genomic_DNA"/>
</dbReference>
<dbReference type="SUPFAM" id="SSF55753">
    <property type="entry name" value="Actin depolymerizing proteins"/>
    <property type="match status" value="2"/>
</dbReference>
<dbReference type="GO" id="GO:0051016">
    <property type="term" value="P:barbed-end actin filament capping"/>
    <property type="evidence" value="ECO:0007669"/>
    <property type="project" value="TreeGrafter"/>
</dbReference>
<keyword evidence="6" id="KW-0009">Actin-binding</keyword>
<organism evidence="13 14">
    <name type="scientific">Scylla paramamosain</name>
    <name type="common">Mud crab</name>
    <dbReference type="NCBI Taxonomy" id="85552"/>
    <lineage>
        <taxon>Eukaryota</taxon>
        <taxon>Metazoa</taxon>
        <taxon>Ecdysozoa</taxon>
        <taxon>Arthropoda</taxon>
        <taxon>Crustacea</taxon>
        <taxon>Multicrustacea</taxon>
        <taxon>Malacostraca</taxon>
        <taxon>Eumalacostraca</taxon>
        <taxon>Eucarida</taxon>
        <taxon>Decapoda</taxon>
        <taxon>Pleocyemata</taxon>
        <taxon>Brachyura</taxon>
        <taxon>Eubrachyura</taxon>
        <taxon>Portunoidea</taxon>
        <taxon>Portunidae</taxon>
        <taxon>Portuninae</taxon>
        <taxon>Scylla</taxon>
    </lineage>
</organism>
<comment type="function">
    <text evidence="9">Actin-binding protein involved in motile and morphological processes. Inhibits actin polymerization, likely by sequestering G-actin.</text>
</comment>
<dbReference type="GO" id="GO:0005884">
    <property type="term" value="C:actin filament"/>
    <property type="evidence" value="ECO:0007669"/>
    <property type="project" value="TreeGrafter"/>
</dbReference>
<evidence type="ECO:0000256" key="6">
    <source>
        <dbReference type="ARBA" id="ARBA00023203"/>
    </source>
</evidence>
<name>A0AAW0TIU7_SCYPA</name>
<dbReference type="GO" id="GO:0010591">
    <property type="term" value="P:regulation of lamellipodium assembly"/>
    <property type="evidence" value="ECO:0007669"/>
    <property type="project" value="TreeGrafter"/>
</dbReference>
<evidence type="ECO:0000256" key="1">
    <source>
        <dbReference type="ARBA" id="ARBA00004245"/>
    </source>
</evidence>
<dbReference type="GO" id="GO:0005938">
    <property type="term" value="C:cell cortex"/>
    <property type="evidence" value="ECO:0007669"/>
    <property type="project" value="UniProtKB-SubCell"/>
</dbReference>
<accession>A0AAW0TIU7</accession>